<dbReference type="SMART" id="SM00338">
    <property type="entry name" value="BRLZ"/>
    <property type="match status" value="1"/>
</dbReference>
<accession>A0A2Z7C111</accession>
<dbReference type="EMBL" id="KQ999920">
    <property type="protein sequence ID" value="KZV40576.1"/>
    <property type="molecule type" value="Genomic_DNA"/>
</dbReference>
<dbReference type="GO" id="GO:0003700">
    <property type="term" value="F:DNA-binding transcription factor activity"/>
    <property type="evidence" value="ECO:0007669"/>
    <property type="project" value="InterPro"/>
</dbReference>
<dbReference type="Pfam" id="PF00170">
    <property type="entry name" value="bZIP_1"/>
    <property type="match status" value="1"/>
</dbReference>
<proteinExistence type="predicted"/>
<keyword evidence="6" id="KW-1185">Reference proteome</keyword>
<name>A0A2Z7C111_9LAMI</name>
<dbReference type="InterPro" id="IPR046347">
    <property type="entry name" value="bZIP_sf"/>
</dbReference>
<keyword evidence="3" id="KW-0539">Nucleus</keyword>
<gene>
    <name evidence="5" type="ORF">F511_36445</name>
</gene>
<feature type="domain" description="BZIP" evidence="4">
    <location>
        <begin position="217"/>
        <end position="262"/>
    </location>
</feature>
<dbReference type="Gene3D" id="1.20.5.170">
    <property type="match status" value="1"/>
</dbReference>
<reference evidence="5 6" key="1">
    <citation type="journal article" date="2015" name="Proc. Natl. Acad. Sci. U.S.A.">
        <title>The resurrection genome of Boea hygrometrica: A blueprint for survival of dehydration.</title>
        <authorList>
            <person name="Xiao L."/>
            <person name="Yang G."/>
            <person name="Zhang L."/>
            <person name="Yang X."/>
            <person name="Zhao S."/>
            <person name="Ji Z."/>
            <person name="Zhou Q."/>
            <person name="Hu M."/>
            <person name="Wang Y."/>
            <person name="Chen M."/>
            <person name="Xu Y."/>
            <person name="Jin H."/>
            <person name="Xiao X."/>
            <person name="Hu G."/>
            <person name="Bao F."/>
            <person name="Hu Y."/>
            <person name="Wan P."/>
            <person name="Li L."/>
            <person name="Deng X."/>
            <person name="Kuang T."/>
            <person name="Xiang C."/>
            <person name="Zhu J.K."/>
            <person name="Oliver M.J."/>
            <person name="He Y."/>
        </authorList>
    </citation>
    <scope>NUCLEOTIDE SEQUENCE [LARGE SCALE GENOMIC DNA]</scope>
    <source>
        <strain evidence="6">cv. XS01</strain>
    </source>
</reference>
<evidence type="ECO:0000256" key="3">
    <source>
        <dbReference type="ARBA" id="ARBA00023242"/>
    </source>
</evidence>
<evidence type="ECO:0000256" key="1">
    <source>
        <dbReference type="ARBA" id="ARBA00004123"/>
    </source>
</evidence>
<dbReference type="SUPFAM" id="SSF57959">
    <property type="entry name" value="Leucine zipper domain"/>
    <property type="match status" value="1"/>
</dbReference>
<dbReference type="GO" id="GO:0045893">
    <property type="term" value="P:positive regulation of DNA-templated transcription"/>
    <property type="evidence" value="ECO:0007669"/>
    <property type="project" value="InterPro"/>
</dbReference>
<sequence>MESSKKMEGLQYPFLVRQHHSLIYKNNENHAKQYQIMMKNPTSSRSSSSSSSPPLVFQQNLEIPKSFDDVWSDIDHATAMKAYPNPQQETHTNGDITLEEFLIRAGAISPTENREGFVDNPVPLMTIASGDNPMLISSLQQVRDVHVPMLVQDVVGSSFRGSEDYLEEKLMDLDIKMPAPIIKETGVGCGENFSDLLQDESDRRKWVCKDEIMKKSIERRQRRMIKNRESAARSRARKQAHTNQLLQSVKQLQTTNILLKKRKVRTI</sequence>
<dbReference type="Proteomes" id="UP000250235">
    <property type="component" value="Unassembled WGS sequence"/>
</dbReference>
<dbReference type="PROSITE" id="PS00036">
    <property type="entry name" value="BZIP_BASIC"/>
    <property type="match status" value="1"/>
</dbReference>
<dbReference type="PANTHER" id="PTHR22952">
    <property type="entry name" value="CAMP-RESPONSE ELEMENT BINDING PROTEIN-RELATED"/>
    <property type="match status" value="1"/>
</dbReference>
<protein>
    <submittedName>
        <fullName evidence="5">DNA binding protein</fullName>
    </submittedName>
</protein>
<evidence type="ECO:0000259" key="4">
    <source>
        <dbReference type="PROSITE" id="PS50217"/>
    </source>
</evidence>
<dbReference type="AlphaFoldDB" id="A0A2Z7C111"/>
<dbReference type="InterPro" id="IPR004827">
    <property type="entry name" value="bZIP"/>
</dbReference>
<dbReference type="GO" id="GO:0003677">
    <property type="term" value="F:DNA binding"/>
    <property type="evidence" value="ECO:0007669"/>
    <property type="project" value="UniProtKB-KW"/>
</dbReference>
<dbReference type="PANTHER" id="PTHR22952:SF404">
    <property type="entry name" value="BZIP DOMAIN-CONTAINING PROTEIN"/>
    <property type="match status" value="1"/>
</dbReference>
<dbReference type="GO" id="GO:0005634">
    <property type="term" value="C:nucleus"/>
    <property type="evidence" value="ECO:0007669"/>
    <property type="project" value="UniProtKB-SubCell"/>
</dbReference>
<dbReference type="OrthoDB" id="644067at2759"/>
<evidence type="ECO:0000313" key="6">
    <source>
        <dbReference type="Proteomes" id="UP000250235"/>
    </source>
</evidence>
<comment type="subcellular location">
    <subcellularLocation>
        <location evidence="1">Nucleus</location>
    </subcellularLocation>
</comment>
<dbReference type="PROSITE" id="PS50217">
    <property type="entry name" value="BZIP"/>
    <property type="match status" value="1"/>
</dbReference>
<organism evidence="5 6">
    <name type="scientific">Dorcoceras hygrometricum</name>
    <dbReference type="NCBI Taxonomy" id="472368"/>
    <lineage>
        <taxon>Eukaryota</taxon>
        <taxon>Viridiplantae</taxon>
        <taxon>Streptophyta</taxon>
        <taxon>Embryophyta</taxon>
        <taxon>Tracheophyta</taxon>
        <taxon>Spermatophyta</taxon>
        <taxon>Magnoliopsida</taxon>
        <taxon>eudicotyledons</taxon>
        <taxon>Gunneridae</taxon>
        <taxon>Pentapetalae</taxon>
        <taxon>asterids</taxon>
        <taxon>lamiids</taxon>
        <taxon>Lamiales</taxon>
        <taxon>Gesneriaceae</taxon>
        <taxon>Didymocarpoideae</taxon>
        <taxon>Trichosporeae</taxon>
        <taxon>Loxocarpinae</taxon>
        <taxon>Dorcoceras</taxon>
    </lineage>
</organism>
<evidence type="ECO:0000256" key="2">
    <source>
        <dbReference type="ARBA" id="ARBA00023125"/>
    </source>
</evidence>
<evidence type="ECO:0000313" key="5">
    <source>
        <dbReference type="EMBL" id="KZV40576.1"/>
    </source>
</evidence>
<keyword evidence="2" id="KW-0238">DNA-binding</keyword>
<dbReference type="CDD" id="cd14707">
    <property type="entry name" value="bZIP_plant_BZIP46"/>
    <property type="match status" value="1"/>
</dbReference>
<dbReference type="InterPro" id="IPR043452">
    <property type="entry name" value="BZIP46-like"/>
</dbReference>